<keyword evidence="4" id="KW-1185">Reference proteome</keyword>
<dbReference type="InterPro" id="IPR036875">
    <property type="entry name" value="Znf_CCHC_sf"/>
</dbReference>
<keyword evidence="1" id="KW-0862">Zinc</keyword>
<keyword evidence="1" id="KW-0479">Metal-binding</keyword>
<dbReference type="GO" id="GO:0008270">
    <property type="term" value="F:zinc ion binding"/>
    <property type="evidence" value="ECO:0007669"/>
    <property type="project" value="UniProtKB-KW"/>
</dbReference>
<feature type="non-terminal residue" evidence="5">
    <location>
        <position position="577"/>
    </location>
</feature>
<proteinExistence type="predicted"/>
<evidence type="ECO:0000313" key="5">
    <source>
        <dbReference type="RefSeq" id="XP_024884616.1"/>
    </source>
</evidence>
<dbReference type="SMART" id="SM00343">
    <property type="entry name" value="ZnF_C2HC"/>
    <property type="match status" value="2"/>
</dbReference>
<sequence length="577" mass="65035">MKRTQALERLRKLTSELHEFVKSKVNIHKEIKTKTTSVVNALQRFKTLDEEWQSSRRLTPRVTPEKSSQPTAETEEAMDTGVDGDNESVAGDKSETGTKSNKRKYRTSPDPTVSQVTKRKNLKRSPLQRATVQSGEHKKTTAWQIVQSKKELKKQRKEQLPKQPPTGPRPEPKRKKPRKWIRPDALIIRPAQKEKYADILRRIKMDVHDDQARSSVEKILKTKSGDMLITLSKKSTDKGQALQKAIAGILKEDAEVICKGPQEVIEIRDVDDTTTKEDIQTALRKEAGGNCEIPLEAIKIRKAYRGTQTATVTLPAVLAQTLLGRNGKIRIGWVNCRIRATKRPIQCFKCWNFGHFGSQCKSEVNRSNLCIRCGQEGHKIADCKNPAKCVLCIERHGAEKAAHHAGTQMPGLPRSAPEDNEHKNMKILQLNLNHCEAAHDLLMQTARELELDLVLIAEPYKHLNTQPWESDSTTKAVIWSCGKSPFQDAINNREAGFVAAWVDGIRFYSCYAPPSLSTEQFADFLDRLIEDARQYYPVAIAGDFNSWAIDWGSKLTNPRGKALLEAMATLDVVLLNT</sequence>
<dbReference type="InterPro" id="IPR001878">
    <property type="entry name" value="Znf_CCHC"/>
</dbReference>
<evidence type="ECO:0000313" key="4">
    <source>
        <dbReference type="Proteomes" id="UP000504618"/>
    </source>
</evidence>
<accession>A0A6J1QUM4</accession>
<gene>
    <name evidence="5" type="primary">LOC112462813</name>
</gene>
<dbReference type="SUPFAM" id="SSF56219">
    <property type="entry name" value="DNase I-like"/>
    <property type="match status" value="1"/>
</dbReference>
<reference evidence="5" key="1">
    <citation type="submission" date="2025-08" db="UniProtKB">
        <authorList>
            <consortium name="RefSeq"/>
        </authorList>
    </citation>
    <scope>IDENTIFICATION</scope>
    <source>
        <tissue evidence="5">Whole body</tissue>
    </source>
</reference>
<organism evidence="4 5">
    <name type="scientific">Temnothorax curvispinosus</name>
    <dbReference type="NCBI Taxonomy" id="300111"/>
    <lineage>
        <taxon>Eukaryota</taxon>
        <taxon>Metazoa</taxon>
        <taxon>Ecdysozoa</taxon>
        <taxon>Arthropoda</taxon>
        <taxon>Hexapoda</taxon>
        <taxon>Insecta</taxon>
        <taxon>Pterygota</taxon>
        <taxon>Neoptera</taxon>
        <taxon>Endopterygota</taxon>
        <taxon>Hymenoptera</taxon>
        <taxon>Apocrita</taxon>
        <taxon>Aculeata</taxon>
        <taxon>Formicoidea</taxon>
        <taxon>Formicidae</taxon>
        <taxon>Myrmicinae</taxon>
        <taxon>Temnothorax</taxon>
    </lineage>
</organism>
<dbReference type="GeneID" id="112462813"/>
<dbReference type="AlphaFoldDB" id="A0A6J1QUM4"/>
<keyword evidence="1" id="KW-0863">Zinc-finger</keyword>
<evidence type="ECO:0000256" key="1">
    <source>
        <dbReference type="PROSITE-ProRule" id="PRU00047"/>
    </source>
</evidence>
<evidence type="ECO:0000256" key="2">
    <source>
        <dbReference type="SAM" id="MobiDB-lite"/>
    </source>
</evidence>
<dbReference type="SUPFAM" id="SSF57756">
    <property type="entry name" value="Retrovirus zinc finger-like domains"/>
    <property type="match status" value="1"/>
</dbReference>
<protein>
    <submittedName>
        <fullName evidence="5">Uncharacterized protein LOC112462813</fullName>
    </submittedName>
</protein>
<feature type="region of interest" description="Disordered" evidence="2">
    <location>
        <begin position="50"/>
        <end position="181"/>
    </location>
</feature>
<dbReference type="GO" id="GO:0003676">
    <property type="term" value="F:nucleic acid binding"/>
    <property type="evidence" value="ECO:0007669"/>
    <property type="project" value="InterPro"/>
</dbReference>
<dbReference type="PROSITE" id="PS50158">
    <property type="entry name" value="ZF_CCHC"/>
    <property type="match status" value="1"/>
</dbReference>
<name>A0A6J1QUM4_9HYME</name>
<dbReference type="Proteomes" id="UP000504618">
    <property type="component" value="Unplaced"/>
</dbReference>
<dbReference type="GO" id="GO:0003824">
    <property type="term" value="F:catalytic activity"/>
    <property type="evidence" value="ECO:0007669"/>
    <property type="project" value="InterPro"/>
</dbReference>
<feature type="domain" description="CCHC-type" evidence="3">
    <location>
        <begin position="370"/>
        <end position="385"/>
    </location>
</feature>
<dbReference type="RefSeq" id="XP_024884616.1">
    <property type="nucleotide sequence ID" value="XM_025028848.1"/>
</dbReference>
<dbReference type="PANTHER" id="PTHR33273:SF4">
    <property type="entry name" value="ENDONUCLEASE_EXONUCLEASE_PHOSPHATASE DOMAIN-CONTAINING PROTEIN"/>
    <property type="match status" value="1"/>
</dbReference>
<dbReference type="InterPro" id="IPR036691">
    <property type="entry name" value="Endo/exonu/phosph_ase_sf"/>
</dbReference>
<evidence type="ECO:0000259" key="3">
    <source>
        <dbReference type="PROSITE" id="PS50158"/>
    </source>
</evidence>
<dbReference type="OrthoDB" id="7698093at2759"/>
<dbReference type="InterPro" id="IPR005135">
    <property type="entry name" value="Endo/exonuclease/phosphatase"/>
</dbReference>
<dbReference type="PANTHER" id="PTHR33273">
    <property type="entry name" value="DOMAIN-CONTAINING PROTEIN, PUTATIVE-RELATED"/>
    <property type="match status" value="1"/>
</dbReference>
<dbReference type="Gene3D" id="4.10.60.10">
    <property type="entry name" value="Zinc finger, CCHC-type"/>
    <property type="match status" value="1"/>
</dbReference>
<feature type="compositionally biased region" description="Acidic residues" evidence="2">
    <location>
        <begin position="73"/>
        <end position="86"/>
    </location>
</feature>
<dbReference type="Gene3D" id="3.60.10.10">
    <property type="entry name" value="Endonuclease/exonuclease/phosphatase"/>
    <property type="match status" value="1"/>
</dbReference>
<dbReference type="CDD" id="cd09077">
    <property type="entry name" value="R1-I-EN"/>
    <property type="match status" value="1"/>
</dbReference>
<dbReference type="Pfam" id="PF14529">
    <property type="entry name" value="Exo_endo_phos_2"/>
    <property type="match status" value="1"/>
</dbReference>